<sequence>MDELIVRKSIVKQAFVTFMSLGLTALGAFFLYIGIEYNTLFAILFGIFILLIFGFFTFHHIKLLIDGHDLVILNNKGFYDYSSAISTKDQLIKWTDVRDIALTTMGGKLFVSIEVENFHELLKSQNAMSKKAMRLNNKIGYKDINITTQNAKGMDANDLAIIMQDYHAKYGNAINYEAGELKHLKDL</sequence>
<keyword evidence="1" id="KW-0812">Transmembrane</keyword>
<name>A0AAT9P5B4_9STAP</name>
<accession>A0AAT9P5B4</accession>
<organism evidence="2">
    <name type="scientific">Macrococcus psychrotolerans</name>
    <dbReference type="NCBI Taxonomy" id="3039389"/>
    <lineage>
        <taxon>Bacteria</taxon>
        <taxon>Bacillati</taxon>
        <taxon>Bacillota</taxon>
        <taxon>Bacilli</taxon>
        <taxon>Bacillales</taxon>
        <taxon>Staphylococcaceae</taxon>
        <taxon>Macrococcus</taxon>
    </lineage>
</organism>
<evidence type="ECO:0000256" key="1">
    <source>
        <dbReference type="SAM" id="Phobius"/>
    </source>
</evidence>
<evidence type="ECO:0000313" key="2">
    <source>
        <dbReference type="EMBL" id="QYA32579.1"/>
    </source>
</evidence>
<feature type="transmembrane region" description="Helical" evidence="1">
    <location>
        <begin position="39"/>
        <end position="58"/>
    </location>
</feature>
<keyword evidence="1" id="KW-0472">Membrane</keyword>
<proteinExistence type="predicted"/>
<dbReference type="AlphaFoldDB" id="A0AAT9P5B4"/>
<feature type="transmembrane region" description="Helical" evidence="1">
    <location>
        <begin position="14"/>
        <end position="33"/>
    </location>
</feature>
<gene>
    <name evidence="2" type="ORF">KYI10_09570</name>
</gene>
<keyword evidence="1" id="KW-1133">Transmembrane helix</keyword>
<protein>
    <submittedName>
        <fullName evidence="2">STM3941 family protein</fullName>
    </submittedName>
</protein>
<dbReference type="EMBL" id="CP079955">
    <property type="protein sequence ID" value="QYA32579.1"/>
    <property type="molecule type" value="Genomic_DNA"/>
</dbReference>
<dbReference type="InterPro" id="IPR048136">
    <property type="entry name" value="STM3941-like"/>
</dbReference>
<reference evidence="2" key="1">
    <citation type="submission" date="2021-07" db="EMBL/GenBank/DDBJ databases">
        <title>Prevalence and characterization of methicillin-resistant Macrococcus spp. in food producing animals and meat in Switzerland in 2019.</title>
        <authorList>
            <person name="Keller J.E."/>
            <person name="Schwendener S."/>
            <person name="Neuenschwander J."/>
            <person name="Overesch G."/>
            <person name="Perreten V."/>
        </authorList>
    </citation>
    <scope>NUCLEOTIDE SEQUENCE</scope>
    <source>
        <strain evidence="2">19Msa1099</strain>
    </source>
</reference>
<dbReference type="NCBIfam" id="NF041635">
    <property type="entry name" value="STM3941_fam"/>
    <property type="match status" value="1"/>
</dbReference>